<dbReference type="Pfam" id="PF12785">
    <property type="entry name" value="VESA1_N"/>
    <property type="match status" value="1"/>
</dbReference>
<dbReference type="EMBL" id="FJ536983">
    <property type="protein sequence ID" value="ACO56072.1"/>
    <property type="molecule type" value="Genomic_DNA"/>
</dbReference>
<accession>C1JCX6</accession>
<dbReference type="InterPro" id="IPR024751">
    <property type="entry name" value="VESA1"/>
</dbReference>
<dbReference type="AlphaFoldDB" id="C1JCX6"/>
<organism evidence="1">
    <name type="scientific">Babesia bovis</name>
    <dbReference type="NCBI Taxonomy" id="5865"/>
    <lineage>
        <taxon>Eukaryota</taxon>
        <taxon>Sar</taxon>
        <taxon>Alveolata</taxon>
        <taxon>Apicomplexa</taxon>
        <taxon>Aconoidasida</taxon>
        <taxon>Piroplasmida</taxon>
        <taxon>Babesiidae</taxon>
        <taxon>Babesia</taxon>
    </lineage>
</organism>
<gene>
    <name evidence="1" type="primary">VESA1a</name>
</gene>
<name>C1JCX6_BABBO</name>
<proteinExistence type="predicted"/>
<sequence>AAVTDLLQSVQLEYHGYQGDEVDKHINNLFSRVQSLEGTHVVRQLIDGMTTKSQLARLIGWSKGGDATDFGCKECYCLIKPKDGIYLGRGCTKCATFEEKDKRNGCKCNGNCKGGHATECPCALKGK</sequence>
<feature type="non-terminal residue" evidence="1">
    <location>
        <position position="1"/>
    </location>
</feature>
<evidence type="ECO:0000313" key="1">
    <source>
        <dbReference type="EMBL" id="ACO56072.1"/>
    </source>
</evidence>
<protein>
    <submittedName>
        <fullName evidence="1">Variant erythrocyte surface antigen-1 subunit 1a</fullName>
    </submittedName>
</protein>
<reference evidence="1" key="1">
    <citation type="journal article" date="2009" name="Mol. Biochem. Parasitol.">
        <title>Universal primers suitable to assess population dynamics reveal apparent mutually exclusive transcription of the Babesia bovis ves1alpha gene.</title>
        <authorList>
            <person name="Zupanska A.K."/>
            <person name="Drummond P.B."/>
            <person name="Swetnam D.M."/>
            <person name="Al-Khedery B."/>
            <person name="Allred D.R."/>
        </authorList>
    </citation>
    <scope>NUCLEOTIDE SEQUENCE</scope>
    <source>
        <strain evidence="1">Mexico</strain>
    </source>
</reference>
<feature type="non-terminal residue" evidence="1">
    <location>
        <position position="127"/>
    </location>
</feature>